<keyword evidence="1" id="KW-1133">Transmembrane helix</keyword>
<keyword evidence="2" id="KW-0732">Signal</keyword>
<dbReference type="RefSeq" id="WP_154738540.1">
    <property type="nucleotide sequence ID" value="NZ_WMBQ01000001.1"/>
</dbReference>
<evidence type="ECO:0000313" key="3">
    <source>
        <dbReference type="EMBL" id="MTD94066.1"/>
    </source>
</evidence>
<proteinExistence type="predicted"/>
<feature type="chain" id="PRO_5026232066" description="VPEID-CTERM protein sorting domain-containing protein" evidence="2">
    <location>
        <begin position="24"/>
        <end position="62"/>
    </location>
</feature>
<keyword evidence="1" id="KW-0812">Transmembrane</keyword>
<evidence type="ECO:0000313" key="4">
    <source>
        <dbReference type="Proteomes" id="UP000440694"/>
    </source>
</evidence>
<evidence type="ECO:0000256" key="2">
    <source>
        <dbReference type="SAM" id="SignalP"/>
    </source>
</evidence>
<gene>
    <name evidence="3" type="ORF">GIW81_06910</name>
</gene>
<dbReference type="Proteomes" id="UP000440694">
    <property type="component" value="Unassembled WGS sequence"/>
</dbReference>
<organism evidence="3 4">
    <name type="scientific">Hyphomicrobium album</name>
    <dbReference type="NCBI Taxonomy" id="2665159"/>
    <lineage>
        <taxon>Bacteria</taxon>
        <taxon>Pseudomonadati</taxon>
        <taxon>Pseudomonadota</taxon>
        <taxon>Alphaproteobacteria</taxon>
        <taxon>Hyphomicrobiales</taxon>
        <taxon>Hyphomicrobiaceae</taxon>
        <taxon>Hyphomicrobium</taxon>
    </lineage>
</organism>
<reference evidence="3 4" key="1">
    <citation type="submission" date="2019-11" db="EMBL/GenBank/DDBJ databases">
        <title>Identification of a novel strain.</title>
        <authorList>
            <person name="Xu Q."/>
            <person name="Wang G."/>
        </authorList>
    </citation>
    <scope>NUCLEOTIDE SEQUENCE [LARGE SCALE GENOMIC DNA]</scope>
    <source>
        <strain evidence="4">xq</strain>
    </source>
</reference>
<name>A0A6I3KJC7_9HYPH</name>
<keyword evidence="1" id="KW-0472">Membrane</keyword>
<dbReference type="EMBL" id="WMBQ01000001">
    <property type="protein sequence ID" value="MTD94066.1"/>
    <property type="molecule type" value="Genomic_DNA"/>
</dbReference>
<sequence length="62" mass="6240">MKFKTMLGAAALLSTIGINQAFAAIFDIPPPIPEFDGSSAIAVIALLAGVAAVVVARARSKG</sequence>
<feature type="transmembrane region" description="Helical" evidence="1">
    <location>
        <begin position="39"/>
        <end position="58"/>
    </location>
</feature>
<evidence type="ECO:0000256" key="1">
    <source>
        <dbReference type="SAM" id="Phobius"/>
    </source>
</evidence>
<dbReference type="AlphaFoldDB" id="A0A6I3KJC7"/>
<keyword evidence="4" id="KW-1185">Reference proteome</keyword>
<protein>
    <recommendedName>
        <fullName evidence="5">VPEID-CTERM protein sorting domain-containing protein</fullName>
    </recommendedName>
</protein>
<feature type="signal peptide" evidence="2">
    <location>
        <begin position="1"/>
        <end position="23"/>
    </location>
</feature>
<evidence type="ECO:0008006" key="5">
    <source>
        <dbReference type="Google" id="ProtNLM"/>
    </source>
</evidence>
<accession>A0A6I3KJC7</accession>
<comment type="caution">
    <text evidence="3">The sequence shown here is derived from an EMBL/GenBank/DDBJ whole genome shotgun (WGS) entry which is preliminary data.</text>
</comment>